<reference evidence="2" key="1">
    <citation type="submission" date="2022-06" db="EMBL/GenBank/DDBJ databases">
        <title>Complete Genome Sequence of Deoxynivalenol-bioadsorption Ochrobactrum pseudintermedium ASAG-D25.</title>
        <authorList>
            <person name="Wang N."/>
        </authorList>
    </citation>
    <scope>NUCLEOTIDE SEQUENCE</scope>
    <source>
        <strain evidence="2">ASAG-D25</strain>
    </source>
</reference>
<keyword evidence="3" id="KW-1185">Reference proteome</keyword>
<dbReference type="RefSeq" id="WP_119039448.1">
    <property type="nucleotide sequence ID" value="NZ_CADEAT010000032.1"/>
</dbReference>
<feature type="domain" description="Antitoxin-like ribbon-helix-helix" evidence="1">
    <location>
        <begin position="46"/>
        <end position="94"/>
    </location>
</feature>
<protein>
    <recommendedName>
        <fullName evidence="1">Antitoxin-like ribbon-helix-helix domain-containing protein</fullName>
    </recommendedName>
</protein>
<dbReference type="Proteomes" id="UP001058739">
    <property type="component" value="Chromosome 02"/>
</dbReference>
<name>A0ABY5UEJ0_9HYPH</name>
<evidence type="ECO:0000313" key="2">
    <source>
        <dbReference type="EMBL" id="UWL61768.1"/>
    </source>
</evidence>
<dbReference type="InterPro" id="IPR046765">
    <property type="entry name" value="Antitox_RHH"/>
</dbReference>
<gene>
    <name evidence="2" type="ORF">NIK97_17960</name>
</gene>
<evidence type="ECO:0000259" key="1">
    <source>
        <dbReference type="Pfam" id="PF20605"/>
    </source>
</evidence>
<evidence type="ECO:0000313" key="3">
    <source>
        <dbReference type="Proteomes" id="UP001058739"/>
    </source>
</evidence>
<dbReference type="Pfam" id="PF20605">
    <property type="entry name" value="Antitox_RHH"/>
    <property type="match status" value="1"/>
</dbReference>
<accession>A0ABY5UEJ0</accession>
<proteinExistence type="predicted"/>
<dbReference type="EMBL" id="CP099968">
    <property type="protein sequence ID" value="UWL61768.1"/>
    <property type="molecule type" value="Genomic_DNA"/>
</dbReference>
<sequence length="109" mass="12233">MAPKGNDNTAIWNLFKIWSNARMEAHAPTTTFRTGIAMKPKAPPARIGRSQISGHFLPEVTKSFRRLADQKSATHQLLLAEALNDLFEKYGMERLADEKALPRGRTKSL</sequence>
<organism evidence="2 3">
    <name type="scientific">Brucella pseudintermedia</name>
    <dbReference type="NCBI Taxonomy" id="370111"/>
    <lineage>
        <taxon>Bacteria</taxon>
        <taxon>Pseudomonadati</taxon>
        <taxon>Pseudomonadota</taxon>
        <taxon>Alphaproteobacteria</taxon>
        <taxon>Hyphomicrobiales</taxon>
        <taxon>Brucellaceae</taxon>
        <taxon>Brucella/Ochrobactrum group</taxon>
        <taxon>Brucella</taxon>
    </lineage>
</organism>